<dbReference type="AlphaFoldDB" id="A0A9P7RM81"/>
<sequence length="59" mass="6388">MKGGEQEIEIYNCSLTDDVGGNDDQDDYNGPPRDQGVIRYPGVSNPTSPGPSKPKPKPR</sequence>
<reference evidence="2" key="1">
    <citation type="journal article" date="2021" name="Genome Biol. Evol.">
        <title>The assembled and annotated genome of the fairy-ring fungus Marasmius oreades.</title>
        <authorList>
            <person name="Hiltunen M."/>
            <person name="Ament-Velasquez S.L."/>
            <person name="Johannesson H."/>
        </authorList>
    </citation>
    <scope>NUCLEOTIDE SEQUENCE</scope>
    <source>
        <strain evidence="2">03SP1</strain>
    </source>
</reference>
<keyword evidence="3" id="KW-1185">Reference proteome</keyword>
<dbReference type="KEGG" id="more:E1B28_003573"/>
<evidence type="ECO:0000313" key="3">
    <source>
        <dbReference type="Proteomes" id="UP001049176"/>
    </source>
</evidence>
<proteinExistence type="predicted"/>
<dbReference type="EMBL" id="CM032191">
    <property type="protein sequence ID" value="KAG7086052.1"/>
    <property type="molecule type" value="Genomic_DNA"/>
</dbReference>
<organism evidence="2 3">
    <name type="scientific">Marasmius oreades</name>
    <name type="common">fairy-ring Marasmius</name>
    <dbReference type="NCBI Taxonomy" id="181124"/>
    <lineage>
        <taxon>Eukaryota</taxon>
        <taxon>Fungi</taxon>
        <taxon>Dikarya</taxon>
        <taxon>Basidiomycota</taxon>
        <taxon>Agaricomycotina</taxon>
        <taxon>Agaricomycetes</taxon>
        <taxon>Agaricomycetidae</taxon>
        <taxon>Agaricales</taxon>
        <taxon>Marasmiineae</taxon>
        <taxon>Marasmiaceae</taxon>
        <taxon>Marasmius</taxon>
    </lineage>
</organism>
<gene>
    <name evidence="2" type="ORF">E1B28_003573</name>
</gene>
<evidence type="ECO:0000313" key="2">
    <source>
        <dbReference type="EMBL" id="KAG7086052.1"/>
    </source>
</evidence>
<dbReference type="GeneID" id="66072649"/>
<dbReference type="Proteomes" id="UP001049176">
    <property type="component" value="Chromosome 11"/>
</dbReference>
<name>A0A9P7RM81_9AGAR</name>
<feature type="region of interest" description="Disordered" evidence="1">
    <location>
        <begin position="13"/>
        <end position="59"/>
    </location>
</feature>
<comment type="caution">
    <text evidence="2">The sequence shown here is derived from an EMBL/GenBank/DDBJ whole genome shotgun (WGS) entry which is preliminary data.</text>
</comment>
<evidence type="ECO:0000256" key="1">
    <source>
        <dbReference type="SAM" id="MobiDB-lite"/>
    </source>
</evidence>
<accession>A0A9P7RM81</accession>
<protein>
    <submittedName>
        <fullName evidence="2">Uncharacterized protein</fullName>
    </submittedName>
</protein>
<dbReference type="RefSeq" id="XP_043002523.1">
    <property type="nucleotide sequence ID" value="XM_043160566.1"/>
</dbReference>